<feature type="compositionally biased region" description="Basic and acidic residues" evidence="1">
    <location>
        <begin position="67"/>
        <end position="81"/>
    </location>
</feature>
<dbReference type="AlphaFoldDB" id="A0A8J2LYP1"/>
<evidence type="ECO:0000256" key="1">
    <source>
        <dbReference type="SAM" id="MobiDB-lite"/>
    </source>
</evidence>
<sequence>MLSYTDTDYRRSYSWGCLHQPAPPRSKLCSWTPISVPSYVQKDRERGEEDPKEVTEKRSSLTCSSDSAKEPKIEPTPRQDKCVQCVSTRREERGKKSRRNTSHHPNKTKKKRKEDMCEGLCIHLANLPLMS</sequence>
<gene>
    <name evidence="2" type="ORF">AFUS01_LOCUS40840</name>
</gene>
<reference evidence="2" key="1">
    <citation type="submission" date="2021-06" db="EMBL/GenBank/DDBJ databases">
        <authorList>
            <person name="Hodson N. C."/>
            <person name="Mongue J. A."/>
            <person name="Jaron S. K."/>
        </authorList>
    </citation>
    <scope>NUCLEOTIDE SEQUENCE</scope>
</reference>
<feature type="compositionally biased region" description="Basic and acidic residues" evidence="1">
    <location>
        <begin position="41"/>
        <end position="59"/>
    </location>
</feature>
<comment type="caution">
    <text evidence="2">The sequence shown here is derived from an EMBL/GenBank/DDBJ whole genome shotgun (WGS) entry which is preliminary data.</text>
</comment>
<dbReference type="Proteomes" id="UP000708208">
    <property type="component" value="Unassembled WGS sequence"/>
</dbReference>
<feature type="region of interest" description="Disordered" evidence="1">
    <location>
        <begin position="40"/>
        <end position="115"/>
    </location>
</feature>
<accession>A0A8J2LYP1</accession>
<feature type="compositionally biased region" description="Basic residues" evidence="1">
    <location>
        <begin position="95"/>
        <end position="112"/>
    </location>
</feature>
<keyword evidence="3" id="KW-1185">Reference proteome</keyword>
<organism evidence="2 3">
    <name type="scientific">Allacma fusca</name>
    <dbReference type="NCBI Taxonomy" id="39272"/>
    <lineage>
        <taxon>Eukaryota</taxon>
        <taxon>Metazoa</taxon>
        <taxon>Ecdysozoa</taxon>
        <taxon>Arthropoda</taxon>
        <taxon>Hexapoda</taxon>
        <taxon>Collembola</taxon>
        <taxon>Symphypleona</taxon>
        <taxon>Sminthuridae</taxon>
        <taxon>Allacma</taxon>
    </lineage>
</organism>
<name>A0A8J2LYP1_9HEXA</name>
<evidence type="ECO:0000313" key="2">
    <source>
        <dbReference type="EMBL" id="CAG7831080.1"/>
    </source>
</evidence>
<proteinExistence type="predicted"/>
<protein>
    <submittedName>
        <fullName evidence="2">Uncharacterized protein</fullName>
    </submittedName>
</protein>
<dbReference type="EMBL" id="CAJVCH010558863">
    <property type="protein sequence ID" value="CAG7831080.1"/>
    <property type="molecule type" value="Genomic_DNA"/>
</dbReference>
<evidence type="ECO:0000313" key="3">
    <source>
        <dbReference type="Proteomes" id="UP000708208"/>
    </source>
</evidence>